<name>A0A2I0W3I7_9ASPA</name>
<reference evidence="1 2" key="1">
    <citation type="journal article" date="2016" name="Sci. Rep.">
        <title>The Dendrobium catenatum Lindl. genome sequence provides insights into polysaccharide synthase, floral development and adaptive evolution.</title>
        <authorList>
            <person name="Zhang G.Q."/>
            <person name="Xu Q."/>
            <person name="Bian C."/>
            <person name="Tsai W.C."/>
            <person name="Yeh C.M."/>
            <person name="Liu K.W."/>
            <person name="Yoshida K."/>
            <person name="Zhang L.S."/>
            <person name="Chang S.B."/>
            <person name="Chen F."/>
            <person name="Shi Y."/>
            <person name="Su Y.Y."/>
            <person name="Zhang Y.Q."/>
            <person name="Chen L.J."/>
            <person name="Yin Y."/>
            <person name="Lin M."/>
            <person name="Huang H."/>
            <person name="Deng H."/>
            <person name="Wang Z.W."/>
            <person name="Zhu S.L."/>
            <person name="Zhao X."/>
            <person name="Deng C."/>
            <person name="Niu S.C."/>
            <person name="Huang J."/>
            <person name="Wang M."/>
            <person name="Liu G.H."/>
            <person name="Yang H.J."/>
            <person name="Xiao X.J."/>
            <person name="Hsiao Y.Y."/>
            <person name="Wu W.L."/>
            <person name="Chen Y.Y."/>
            <person name="Mitsuda N."/>
            <person name="Ohme-Takagi M."/>
            <person name="Luo Y.B."/>
            <person name="Van de Peer Y."/>
            <person name="Liu Z.J."/>
        </authorList>
    </citation>
    <scope>NUCLEOTIDE SEQUENCE [LARGE SCALE GENOMIC DNA]</scope>
    <source>
        <tissue evidence="1">The whole plant</tissue>
    </source>
</reference>
<dbReference type="Proteomes" id="UP000233837">
    <property type="component" value="Unassembled WGS sequence"/>
</dbReference>
<dbReference type="GO" id="GO:0005773">
    <property type="term" value="C:vacuole"/>
    <property type="evidence" value="ECO:0007669"/>
    <property type="project" value="TreeGrafter"/>
</dbReference>
<dbReference type="Pfam" id="PF01663">
    <property type="entry name" value="Phosphodiest"/>
    <property type="match status" value="1"/>
</dbReference>
<gene>
    <name evidence="1" type="ORF">MA16_Dca011075</name>
</gene>
<dbReference type="SUPFAM" id="SSF53649">
    <property type="entry name" value="Alkaline phosphatase-like"/>
    <property type="match status" value="1"/>
</dbReference>
<dbReference type="GO" id="GO:0016787">
    <property type="term" value="F:hydrolase activity"/>
    <property type="evidence" value="ECO:0007669"/>
    <property type="project" value="UniProtKB-ARBA"/>
</dbReference>
<keyword evidence="2" id="KW-1185">Reference proteome</keyword>
<evidence type="ECO:0000313" key="2">
    <source>
        <dbReference type="Proteomes" id="UP000233837"/>
    </source>
</evidence>
<organism evidence="1 2">
    <name type="scientific">Dendrobium catenatum</name>
    <dbReference type="NCBI Taxonomy" id="906689"/>
    <lineage>
        <taxon>Eukaryota</taxon>
        <taxon>Viridiplantae</taxon>
        <taxon>Streptophyta</taxon>
        <taxon>Embryophyta</taxon>
        <taxon>Tracheophyta</taxon>
        <taxon>Spermatophyta</taxon>
        <taxon>Magnoliopsida</taxon>
        <taxon>Liliopsida</taxon>
        <taxon>Asparagales</taxon>
        <taxon>Orchidaceae</taxon>
        <taxon>Epidendroideae</taxon>
        <taxon>Malaxideae</taxon>
        <taxon>Dendrobiinae</taxon>
        <taxon>Dendrobium</taxon>
    </lineage>
</organism>
<dbReference type="InterPro" id="IPR002591">
    <property type="entry name" value="Phosphodiest/P_Trfase"/>
</dbReference>
<evidence type="ECO:0000313" key="1">
    <source>
        <dbReference type="EMBL" id="PKU70229.1"/>
    </source>
</evidence>
<reference evidence="1 2" key="2">
    <citation type="journal article" date="2017" name="Nature">
        <title>The Apostasia genome and the evolution of orchids.</title>
        <authorList>
            <person name="Zhang G.Q."/>
            <person name="Liu K.W."/>
            <person name="Li Z."/>
            <person name="Lohaus R."/>
            <person name="Hsiao Y.Y."/>
            <person name="Niu S.C."/>
            <person name="Wang J.Y."/>
            <person name="Lin Y.C."/>
            <person name="Xu Q."/>
            <person name="Chen L.J."/>
            <person name="Yoshida K."/>
            <person name="Fujiwara S."/>
            <person name="Wang Z.W."/>
            <person name="Zhang Y.Q."/>
            <person name="Mitsuda N."/>
            <person name="Wang M."/>
            <person name="Liu G.H."/>
            <person name="Pecoraro L."/>
            <person name="Huang H.X."/>
            <person name="Xiao X.J."/>
            <person name="Lin M."/>
            <person name="Wu X.Y."/>
            <person name="Wu W.L."/>
            <person name="Chen Y.Y."/>
            <person name="Chang S.B."/>
            <person name="Sakamoto S."/>
            <person name="Ohme-Takagi M."/>
            <person name="Yagi M."/>
            <person name="Zeng S.J."/>
            <person name="Shen C.Y."/>
            <person name="Yeh C.M."/>
            <person name="Luo Y.B."/>
            <person name="Tsai W.C."/>
            <person name="Van de Peer Y."/>
            <person name="Liu Z.J."/>
        </authorList>
    </citation>
    <scope>NUCLEOTIDE SEQUENCE [LARGE SCALE GENOMIC DNA]</scope>
    <source>
        <tissue evidence="1">The whole plant</tissue>
    </source>
</reference>
<protein>
    <submittedName>
        <fullName evidence="1">Uncharacterized protein</fullName>
    </submittedName>
</protein>
<proteinExistence type="predicted"/>
<dbReference type="EMBL" id="KZ502943">
    <property type="protein sequence ID" value="PKU70229.1"/>
    <property type="molecule type" value="Genomic_DNA"/>
</dbReference>
<dbReference type="PANTHER" id="PTHR10151">
    <property type="entry name" value="ECTONUCLEOTIDE PYROPHOSPHATASE/PHOSPHODIESTERASE"/>
    <property type="match status" value="1"/>
</dbReference>
<accession>A0A2I0W3I7</accession>
<dbReference type="AlphaFoldDB" id="A0A2I0W3I7"/>
<sequence>MRRFHRKSGRELVGSEGRARIFEEVTIILLGDHGMAGICDEKYVLTIQPPSGVSSAEIVQKMNEGLSSGKIGNGDMLRVYLKQDLPERFHYAERNRISAIVGLVEKGYTVEYKREKRMNAKGLMVPCVPYTNWYQSLASSFNGGRFRVFHTPHGYDNLLFSMRTFFVAHGPRFAKGKKIHGNPIFSSLVF</sequence>
<dbReference type="Gene3D" id="3.40.720.10">
    <property type="entry name" value="Alkaline Phosphatase, subunit A"/>
    <property type="match status" value="1"/>
</dbReference>
<dbReference type="STRING" id="906689.A0A2I0W3I7"/>
<dbReference type="PANTHER" id="PTHR10151:SF120">
    <property type="entry name" value="BIS(5'-ADENOSYL)-TRIPHOSPHATASE"/>
    <property type="match status" value="1"/>
</dbReference>
<dbReference type="InterPro" id="IPR017850">
    <property type="entry name" value="Alkaline_phosphatase_core_sf"/>
</dbReference>